<sequence>MGKWQDLLDEIRSLEEILLDPETRGVAESIDVLLDEGFFEIGSSGRVYEREDVIEELVGEEPRAEDDELVASDYELTPISKDAVLLTYQTERQIAGKAVSRVLRSSIWSYDGDSWLMLFHQGTPAPLLQADEAAPGDPS</sequence>
<dbReference type="RefSeq" id="WP_209943806.1">
    <property type="nucleotide sequence ID" value="NZ_JAGGJU010000004.1"/>
</dbReference>
<dbReference type="Proteomes" id="UP000759443">
    <property type="component" value="Unassembled WGS sequence"/>
</dbReference>
<evidence type="ECO:0000259" key="1">
    <source>
        <dbReference type="Pfam" id="PF14534"/>
    </source>
</evidence>
<accession>A0ABS4DWV6</accession>
<reference evidence="2 3" key="1">
    <citation type="submission" date="2021-03" db="EMBL/GenBank/DDBJ databases">
        <title>Genomic Encyclopedia of Type Strains, Phase IV (KMG-IV): sequencing the most valuable type-strain genomes for metagenomic binning, comparative biology and taxonomic classification.</title>
        <authorList>
            <person name="Goeker M."/>
        </authorList>
    </citation>
    <scope>NUCLEOTIDE SEQUENCE [LARGE SCALE GENOMIC DNA]</scope>
    <source>
        <strain evidence="2 3">DSM 21600</strain>
    </source>
</reference>
<keyword evidence="3" id="KW-1185">Reference proteome</keyword>
<dbReference type="EMBL" id="JAGGJU010000004">
    <property type="protein sequence ID" value="MBP1850173.1"/>
    <property type="molecule type" value="Genomic_DNA"/>
</dbReference>
<comment type="caution">
    <text evidence="2">The sequence shown here is derived from an EMBL/GenBank/DDBJ whole genome shotgun (WGS) entry which is preliminary data.</text>
</comment>
<dbReference type="InterPro" id="IPR027843">
    <property type="entry name" value="DUF4440"/>
</dbReference>
<protein>
    <recommendedName>
        <fullName evidence="1">DUF4440 domain-containing protein</fullName>
    </recommendedName>
</protein>
<feature type="domain" description="DUF4440" evidence="1">
    <location>
        <begin position="11"/>
        <end position="117"/>
    </location>
</feature>
<name>A0ABS4DWV6_9HYPH</name>
<dbReference type="InterPro" id="IPR032710">
    <property type="entry name" value="NTF2-like_dom_sf"/>
</dbReference>
<dbReference type="Gene3D" id="3.10.450.50">
    <property type="match status" value="1"/>
</dbReference>
<organism evidence="2 3">
    <name type="scientific">Rhizobium halophytocola</name>
    <dbReference type="NCBI Taxonomy" id="735519"/>
    <lineage>
        <taxon>Bacteria</taxon>
        <taxon>Pseudomonadati</taxon>
        <taxon>Pseudomonadota</taxon>
        <taxon>Alphaproteobacteria</taxon>
        <taxon>Hyphomicrobiales</taxon>
        <taxon>Rhizobiaceae</taxon>
        <taxon>Rhizobium/Agrobacterium group</taxon>
        <taxon>Rhizobium</taxon>
    </lineage>
</organism>
<evidence type="ECO:0000313" key="2">
    <source>
        <dbReference type="EMBL" id="MBP1850173.1"/>
    </source>
</evidence>
<dbReference type="Pfam" id="PF14534">
    <property type="entry name" value="DUF4440"/>
    <property type="match status" value="1"/>
</dbReference>
<dbReference type="SUPFAM" id="SSF54427">
    <property type="entry name" value="NTF2-like"/>
    <property type="match status" value="1"/>
</dbReference>
<evidence type="ECO:0000313" key="3">
    <source>
        <dbReference type="Proteomes" id="UP000759443"/>
    </source>
</evidence>
<gene>
    <name evidence="2" type="ORF">J2Z17_001607</name>
</gene>
<proteinExistence type="predicted"/>